<feature type="region of interest" description="Disordered" evidence="1">
    <location>
        <begin position="54"/>
        <end position="75"/>
    </location>
</feature>
<evidence type="ECO:0000313" key="3">
    <source>
        <dbReference type="Proteomes" id="UP000777438"/>
    </source>
</evidence>
<evidence type="ECO:0000256" key="1">
    <source>
        <dbReference type="SAM" id="MobiDB-lite"/>
    </source>
</evidence>
<accession>A0A9P9ALX3</accession>
<name>A0A9P9ALX3_9HYPO</name>
<dbReference type="EMBL" id="JAGPYM010000018">
    <property type="protein sequence ID" value="KAH6885375.1"/>
    <property type="molecule type" value="Genomic_DNA"/>
</dbReference>
<comment type="caution">
    <text evidence="2">The sequence shown here is derived from an EMBL/GenBank/DDBJ whole genome shotgun (WGS) entry which is preliminary data.</text>
</comment>
<dbReference type="Proteomes" id="UP000777438">
    <property type="component" value="Unassembled WGS sequence"/>
</dbReference>
<evidence type="ECO:0000313" key="2">
    <source>
        <dbReference type="EMBL" id="KAH6885375.1"/>
    </source>
</evidence>
<protein>
    <submittedName>
        <fullName evidence="2">Uncharacterized protein</fullName>
    </submittedName>
</protein>
<proteinExistence type="predicted"/>
<organism evidence="2 3">
    <name type="scientific">Thelonectria olida</name>
    <dbReference type="NCBI Taxonomy" id="1576542"/>
    <lineage>
        <taxon>Eukaryota</taxon>
        <taxon>Fungi</taxon>
        <taxon>Dikarya</taxon>
        <taxon>Ascomycota</taxon>
        <taxon>Pezizomycotina</taxon>
        <taxon>Sordariomycetes</taxon>
        <taxon>Hypocreomycetidae</taxon>
        <taxon>Hypocreales</taxon>
        <taxon>Nectriaceae</taxon>
        <taxon>Thelonectria</taxon>
    </lineage>
</organism>
<reference evidence="2 3" key="1">
    <citation type="journal article" date="2021" name="Nat. Commun.">
        <title>Genetic determinants of endophytism in the Arabidopsis root mycobiome.</title>
        <authorList>
            <person name="Mesny F."/>
            <person name="Miyauchi S."/>
            <person name="Thiergart T."/>
            <person name="Pickel B."/>
            <person name="Atanasova L."/>
            <person name="Karlsson M."/>
            <person name="Huettel B."/>
            <person name="Barry K.W."/>
            <person name="Haridas S."/>
            <person name="Chen C."/>
            <person name="Bauer D."/>
            <person name="Andreopoulos W."/>
            <person name="Pangilinan J."/>
            <person name="LaButti K."/>
            <person name="Riley R."/>
            <person name="Lipzen A."/>
            <person name="Clum A."/>
            <person name="Drula E."/>
            <person name="Henrissat B."/>
            <person name="Kohler A."/>
            <person name="Grigoriev I.V."/>
            <person name="Martin F.M."/>
            <person name="Hacquard S."/>
        </authorList>
    </citation>
    <scope>NUCLEOTIDE SEQUENCE [LARGE SCALE GENOMIC DNA]</scope>
    <source>
        <strain evidence="2 3">MPI-CAGE-CH-0241</strain>
    </source>
</reference>
<keyword evidence="3" id="KW-1185">Reference proteome</keyword>
<sequence>MSEWLLTVGTAHMGLSTGPRSEPDILPSSPGWGRRIAPAQLNTDLLNLVRKAHHIPSKTTSNPPKRLRTSHQLTSVSANRGCAPSTALKGPRLFYCLFFMPDTTKSRPSSSEWTRSGAFVRLTGRSFHVPNFPEGEWRASTKKFLGDCGAPTNEAIKGVIVTLTFRFPSRISLLPMQSRPPTFQLHTSYGLMRIHDVATQRPGFASGLSFSIQNVDPSRPLTSKHLTNRLDLIFSGSKLSGGIGAVEAERCRPETWAETTALVHNSPCIEPNQSRKRGI</sequence>
<dbReference type="AlphaFoldDB" id="A0A9P9ALX3"/>
<gene>
    <name evidence="2" type="ORF">B0T10DRAFT_462424</name>
</gene>